<name>A0ABR4ALI0_9LECA</name>
<dbReference type="Pfam" id="PF14479">
    <property type="entry name" value="HeLo"/>
    <property type="match status" value="1"/>
</dbReference>
<organism evidence="2 3">
    <name type="scientific">Stereocaulon virgatum</name>
    <dbReference type="NCBI Taxonomy" id="373712"/>
    <lineage>
        <taxon>Eukaryota</taxon>
        <taxon>Fungi</taxon>
        <taxon>Dikarya</taxon>
        <taxon>Ascomycota</taxon>
        <taxon>Pezizomycotina</taxon>
        <taxon>Lecanoromycetes</taxon>
        <taxon>OSLEUM clade</taxon>
        <taxon>Lecanoromycetidae</taxon>
        <taxon>Lecanorales</taxon>
        <taxon>Lecanorineae</taxon>
        <taxon>Stereocaulaceae</taxon>
        <taxon>Stereocaulon</taxon>
    </lineage>
</organism>
<dbReference type="Proteomes" id="UP001590950">
    <property type="component" value="Unassembled WGS sequence"/>
</dbReference>
<gene>
    <name evidence="2" type="ORF">N7G274_001957</name>
</gene>
<evidence type="ECO:0000313" key="3">
    <source>
        <dbReference type="Proteomes" id="UP001590950"/>
    </source>
</evidence>
<dbReference type="Gene3D" id="1.20.120.1020">
    <property type="entry name" value="Prion-inhibition and propagation, HeLo domain"/>
    <property type="match status" value="1"/>
</dbReference>
<dbReference type="EMBL" id="JBEFKJ010000006">
    <property type="protein sequence ID" value="KAL2045529.1"/>
    <property type="molecule type" value="Genomic_DNA"/>
</dbReference>
<dbReference type="PANTHER" id="PTHR37542">
    <property type="entry name" value="HELO DOMAIN-CONTAINING PROTEIN-RELATED"/>
    <property type="match status" value="1"/>
</dbReference>
<dbReference type="PANTHER" id="PTHR37542:SF1">
    <property type="entry name" value="PRION-INHIBITION AND PROPAGATION HELO DOMAIN-CONTAINING PROTEIN"/>
    <property type="match status" value="1"/>
</dbReference>
<dbReference type="InterPro" id="IPR011009">
    <property type="entry name" value="Kinase-like_dom_sf"/>
</dbReference>
<dbReference type="Pfam" id="PF24476">
    <property type="entry name" value="DUF7580"/>
    <property type="match status" value="1"/>
</dbReference>
<dbReference type="Gene3D" id="1.10.510.10">
    <property type="entry name" value="Transferase(Phosphotransferase) domain 1"/>
    <property type="match status" value="1"/>
</dbReference>
<dbReference type="PROSITE" id="PS50011">
    <property type="entry name" value="PROTEIN_KINASE_DOM"/>
    <property type="match status" value="1"/>
</dbReference>
<dbReference type="InterPro" id="IPR029498">
    <property type="entry name" value="HeLo_dom"/>
</dbReference>
<accession>A0ABR4ALI0</accession>
<dbReference type="InterPro" id="IPR038305">
    <property type="entry name" value="HeLo_sf"/>
</dbReference>
<evidence type="ECO:0000313" key="2">
    <source>
        <dbReference type="EMBL" id="KAL2045529.1"/>
    </source>
</evidence>
<sequence length="634" mass="72019">MVDPVGASIGAASLTIQLLDGCVKGYQYFVAAAGMPDDCRYMRTRLQIEYLRLLDWTEVAGLIEYKDGQDLPDSLKSDRLVLVAVLTEIRSSMEDLAEINGQYVELRPDKDPAKQREAMELELVEQFSNISLAYEKKSGRRTYPRGLNHIAHSSAMARDVVRHPKRLKWVAFDRDVFKNLLGRLTELNDYLHELMHGNQARALEAATQRTYLEMVQVRVSVDELKHLMTAAMLMQEHDHEEPSSSSIRRRNEKALVSLARFKALNAANEASSDDKPPAYENTMKPTRLLYSSMTIFYKNTDVSGESSHKRTRTEGKYYPGDRSERYVWIEWKTYKAKHDRHLNKDIPIKENVKRVKELVALLQSDKPKEFCAPRCLGFFDDRDDKPQSDHDYRFGLVFEKPKPDAVPRSLHQLFPSPKPSLTDRKPLASKPSLTDRISLAHKIATCVLYLHAVNWLHKSLRSDSVLFVSNADMTTLPEPYLSGFEYARPDKDGETSTGGEVDGWSELYVHPNYQGSSAKGTYRKTFDIYSLGIMLLEISYWKRVEDIVGIDPDVASIQEMRGIREKLLRPDLGYLAQVRADHGDRYHDAVRSCIEGGSAFGIGEDENEGSIEAGAKLQRGFMTRVVDALEGISV</sequence>
<dbReference type="InterPro" id="IPR000719">
    <property type="entry name" value="Prot_kinase_dom"/>
</dbReference>
<comment type="caution">
    <text evidence="2">The sequence shown here is derived from an EMBL/GenBank/DDBJ whole genome shotgun (WGS) entry which is preliminary data.</text>
</comment>
<protein>
    <recommendedName>
        <fullName evidence="1">Protein kinase domain-containing protein</fullName>
    </recommendedName>
</protein>
<evidence type="ECO:0000259" key="1">
    <source>
        <dbReference type="PROSITE" id="PS50011"/>
    </source>
</evidence>
<keyword evidence="3" id="KW-1185">Reference proteome</keyword>
<dbReference type="InterPro" id="IPR056002">
    <property type="entry name" value="DUF7580"/>
</dbReference>
<feature type="domain" description="Protein kinase" evidence="1">
    <location>
        <begin position="297"/>
        <end position="634"/>
    </location>
</feature>
<dbReference type="SUPFAM" id="SSF56112">
    <property type="entry name" value="Protein kinase-like (PK-like)"/>
    <property type="match status" value="1"/>
</dbReference>
<reference evidence="2 3" key="1">
    <citation type="submission" date="2024-09" db="EMBL/GenBank/DDBJ databases">
        <title>Rethinking Asexuality: The Enigmatic Case of Functional Sexual Genes in Lepraria (Stereocaulaceae).</title>
        <authorList>
            <person name="Doellman M."/>
            <person name="Sun Y."/>
            <person name="Barcenas-Pena A."/>
            <person name="Lumbsch H.T."/>
            <person name="Grewe F."/>
        </authorList>
    </citation>
    <scope>NUCLEOTIDE SEQUENCE [LARGE SCALE GENOMIC DNA]</scope>
    <source>
        <strain evidence="2 3">Mercado 3170</strain>
    </source>
</reference>
<proteinExistence type="predicted"/>